<organism evidence="2 3">
    <name type="scientific">Enterobacter cloacae</name>
    <dbReference type="NCBI Taxonomy" id="550"/>
    <lineage>
        <taxon>Bacteria</taxon>
        <taxon>Pseudomonadati</taxon>
        <taxon>Pseudomonadota</taxon>
        <taxon>Gammaproteobacteria</taxon>
        <taxon>Enterobacterales</taxon>
        <taxon>Enterobacteriaceae</taxon>
        <taxon>Enterobacter</taxon>
        <taxon>Enterobacter cloacae complex</taxon>
    </lineage>
</organism>
<dbReference type="EMBL" id="FJXR01000012">
    <property type="protein sequence ID" value="CZV32645.1"/>
    <property type="molecule type" value="Genomic_DNA"/>
</dbReference>
<gene>
    <name evidence="2" type="ORF">SAMEA2273318_02264</name>
</gene>
<dbReference type="AlphaFoldDB" id="A0A144JR74"/>
<evidence type="ECO:0000313" key="3">
    <source>
        <dbReference type="Proteomes" id="UP000076008"/>
    </source>
</evidence>
<feature type="transmembrane region" description="Helical" evidence="1">
    <location>
        <begin position="20"/>
        <end position="37"/>
    </location>
</feature>
<dbReference type="Proteomes" id="UP000076008">
    <property type="component" value="Unassembled WGS sequence"/>
</dbReference>
<proteinExistence type="predicted"/>
<name>A0A144JR74_ENTCL</name>
<accession>A0A144JR74</accession>
<keyword evidence="1" id="KW-1133">Transmembrane helix</keyword>
<sequence length="77" mass="7686">MSSVVCPDVSGPVMLPTSSIAWLITGAFGAAVSTIRVKFGEVGLTLPAASVTVAVQVWLPLASGVDGVKLHAPVPSA</sequence>
<evidence type="ECO:0000313" key="2">
    <source>
        <dbReference type="EMBL" id="CZV32645.1"/>
    </source>
</evidence>
<reference evidence="2 3" key="1">
    <citation type="submission" date="2016-03" db="EMBL/GenBank/DDBJ databases">
        <authorList>
            <consortium name="Pathogen Informatics"/>
        </authorList>
    </citation>
    <scope>NUCLEOTIDE SEQUENCE [LARGE SCALE GENOMIC DNA]</scope>
    <source>
        <strain evidence="3">e1252</strain>
    </source>
</reference>
<evidence type="ECO:0000256" key="1">
    <source>
        <dbReference type="SAM" id="Phobius"/>
    </source>
</evidence>
<keyword evidence="1" id="KW-0812">Transmembrane</keyword>
<protein>
    <submittedName>
        <fullName evidence="2">Uncharacterized protein</fullName>
    </submittedName>
</protein>
<keyword evidence="1" id="KW-0472">Membrane</keyword>